<sequence>MASRSRAVLAVLLLSSGLLAGCQGDVAPERWADSVCVSVRTWQVKVGQLTKNAQDSMATAKNPHEAQQSLLGLLGGAETASETARATVVGAGVPDVDRGSQFADQLAKAIAAARDAYGKARRSIAGLPTTEDKPFYDGVTSAMETLKQEYQPESANPAKLDSPELKKAFTTAQSCQNS</sequence>
<keyword evidence="4" id="KW-1185">Reference proteome</keyword>
<comment type="caution">
    <text evidence="3">The sequence shown here is derived from an EMBL/GenBank/DDBJ whole genome shotgun (WGS) entry which is preliminary data.</text>
</comment>
<feature type="signal peptide" evidence="2">
    <location>
        <begin position="1"/>
        <end position="20"/>
    </location>
</feature>
<feature type="chain" id="PRO_5039545646" evidence="2">
    <location>
        <begin position="21"/>
        <end position="178"/>
    </location>
</feature>
<evidence type="ECO:0000313" key="3">
    <source>
        <dbReference type="EMBL" id="MBG6139305.1"/>
    </source>
</evidence>
<accession>A0A8J7KI74</accession>
<dbReference type="EMBL" id="JADOUF010000001">
    <property type="protein sequence ID" value="MBG6139305.1"/>
    <property type="molecule type" value="Genomic_DNA"/>
</dbReference>
<dbReference type="AlphaFoldDB" id="A0A8J7KI74"/>
<dbReference type="PROSITE" id="PS51257">
    <property type="entry name" value="PROKAR_LIPOPROTEIN"/>
    <property type="match status" value="1"/>
</dbReference>
<dbReference type="Proteomes" id="UP000622552">
    <property type="component" value="Unassembled WGS sequence"/>
</dbReference>
<feature type="region of interest" description="Disordered" evidence="1">
    <location>
        <begin position="150"/>
        <end position="178"/>
    </location>
</feature>
<protein>
    <submittedName>
        <fullName evidence="3">Outer membrane murein-binding lipoprotein Lpp</fullName>
    </submittedName>
</protein>
<evidence type="ECO:0000313" key="4">
    <source>
        <dbReference type="Proteomes" id="UP000622552"/>
    </source>
</evidence>
<organism evidence="3 4">
    <name type="scientific">Longispora fulva</name>
    <dbReference type="NCBI Taxonomy" id="619741"/>
    <lineage>
        <taxon>Bacteria</taxon>
        <taxon>Bacillati</taxon>
        <taxon>Actinomycetota</taxon>
        <taxon>Actinomycetes</taxon>
        <taxon>Micromonosporales</taxon>
        <taxon>Micromonosporaceae</taxon>
        <taxon>Longispora</taxon>
    </lineage>
</organism>
<evidence type="ECO:0000256" key="1">
    <source>
        <dbReference type="SAM" id="MobiDB-lite"/>
    </source>
</evidence>
<keyword evidence="2" id="KW-0732">Signal</keyword>
<keyword evidence="3" id="KW-0449">Lipoprotein</keyword>
<proteinExistence type="predicted"/>
<gene>
    <name evidence="3" type="ORF">IW245_005499</name>
</gene>
<name>A0A8J7KI74_9ACTN</name>
<reference evidence="3" key="1">
    <citation type="submission" date="2020-11" db="EMBL/GenBank/DDBJ databases">
        <title>Sequencing the genomes of 1000 actinobacteria strains.</title>
        <authorList>
            <person name="Klenk H.-P."/>
        </authorList>
    </citation>
    <scope>NUCLEOTIDE SEQUENCE</scope>
    <source>
        <strain evidence="3">DSM 45356</strain>
    </source>
</reference>
<dbReference type="RefSeq" id="WP_197005974.1">
    <property type="nucleotide sequence ID" value="NZ_BONS01000012.1"/>
</dbReference>
<evidence type="ECO:0000256" key="2">
    <source>
        <dbReference type="SAM" id="SignalP"/>
    </source>
</evidence>